<accession>A0A0M2KJK6</accession>
<dbReference type="PANTHER" id="PTHR37526">
    <property type="entry name" value="PROTEIN TUSB"/>
    <property type="match status" value="1"/>
</dbReference>
<comment type="caution">
    <text evidence="4">The sequence shown here is derived from an EMBL/GenBank/DDBJ whole genome shotgun (WGS) entry which is preliminary data.</text>
</comment>
<keyword evidence="5" id="KW-1185">Reference proteome</keyword>
<dbReference type="SUPFAM" id="SSF75169">
    <property type="entry name" value="DsrEFH-like"/>
    <property type="match status" value="1"/>
</dbReference>
<evidence type="ECO:0000313" key="4">
    <source>
        <dbReference type="EMBL" id="KKF37196.1"/>
    </source>
</evidence>
<proteinExistence type="inferred from homology"/>
<dbReference type="Pfam" id="PF04077">
    <property type="entry name" value="DsrH"/>
    <property type="match status" value="1"/>
</dbReference>
<dbReference type="NCBIfam" id="TIGR03011">
    <property type="entry name" value="sulf_tusB_dsrH"/>
    <property type="match status" value="1"/>
</dbReference>
<keyword evidence="1 3" id="KW-0963">Cytoplasm</keyword>
<dbReference type="InterPro" id="IPR007215">
    <property type="entry name" value="Sulphur_relay_TusB/DsrH"/>
</dbReference>
<dbReference type="AlphaFoldDB" id="A0A0M2KJK6"/>
<evidence type="ECO:0000256" key="2">
    <source>
        <dbReference type="ARBA" id="ARBA00022694"/>
    </source>
</evidence>
<reference evidence="4 5" key="1">
    <citation type="submission" date="2015-01" db="EMBL/GenBank/DDBJ databases">
        <title>Erwinia tracheiphila.</title>
        <authorList>
            <person name="Shapiro L.R."/>
        </authorList>
    </citation>
    <scope>NUCLEOTIDE SEQUENCE [LARGE SCALE GENOMIC DNA]</scope>
    <source>
        <strain evidence="4 5">BuffGH</strain>
    </source>
</reference>
<dbReference type="NCBIfam" id="NF010035">
    <property type="entry name" value="PRK13510.1"/>
    <property type="match status" value="1"/>
</dbReference>
<organism evidence="4 5">
    <name type="scientific">Erwinia tracheiphila</name>
    <dbReference type="NCBI Taxonomy" id="65700"/>
    <lineage>
        <taxon>Bacteria</taxon>
        <taxon>Pseudomonadati</taxon>
        <taxon>Pseudomonadota</taxon>
        <taxon>Gammaproteobacteria</taxon>
        <taxon>Enterobacterales</taxon>
        <taxon>Erwiniaceae</taxon>
        <taxon>Erwinia</taxon>
    </lineage>
</organism>
<comment type="subunit">
    <text evidence="3">Heterohexamer, formed by a dimer of trimers. The hexameric TusBCD complex contains 2 copies each of TusB, TusC and TusD. The TusBCD complex interacts with TusE.</text>
</comment>
<dbReference type="PATRIC" id="fig|65700.7.peg.5028"/>
<gene>
    <name evidence="3" type="primary">tusB</name>
    <name evidence="4" type="ORF">SY86_20160</name>
</gene>
<sequence length="95" mass="10475">MLHLLIHSPFQCDFDALLRVLAKGDDVLLLQDGVLAALEGSEALKKLLEKDIGLYVLHEDILARGLSARISLSAGKVSYTDFVALTVKHSQQMTW</sequence>
<dbReference type="GO" id="GO:1990228">
    <property type="term" value="C:sulfurtransferase complex"/>
    <property type="evidence" value="ECO:0007669"/>
    <property type="project" value="TreeGrafter"/>
</dbReference>
<dbReference type="InterPro" id="IPR027396">
    <property type="entry name" value="DsrEFH-like"/>
</dbReference>
<comment type="similarity">
    <text evidence="3">Belongs to the DsrH/TusB family.</text>
</comment>
<comment type="subcellular location">
    <subcellularLocation>
        <location evidence="3">Cytoplasm</location>
    </subcellularLocation>
</comment>
<comment type="function">
    <text evidence="3">Part of a sulfur-relay system required for 2-thiolation of 5-methylaminomethyl-2-thiouridine (mnm(5)s(2)U) at tRNA wobble positions.</text>
</comment>
<dbReference type="HAMAP" id="MF_01564">
    <property type="entry name" value="Thiourid_synth_B"/>
    <property type="match status" value="1"/>
</dbReference>
<dbReference type="RefSeq" id="WP_020322787.1">
    <property type="nucleotide sequence ID" value="NZ_CP089932.1"/>
</dbReference>
<evidence type="ECO:0000313" key="5">
    <source>
        <dbReference type="Proteomes" id="UP000033924"/>
    </source>
</evidence>
<dbReference type="STRING" id="65700.SY86_20160"/>
<evidence type="ECO:0000256" key="3">
    <source>
        <dbReference type="HAMAP-Rule" id="MF_01564"/>
    </source>
</evidence>
<dbReference type="Proteomes" id="UP000033924">
    <property type="component" value="Unassembled WGS sequence"/>
</dbReference>
<dbReference type="EMBL" id="JXNU01000003">
    <property type="protein sequence ID" value="KKF37196.1"/>
    <property type="molecule type" value="Genomic_DNA"/>
</dbReference>
<keyword evidence="2 3" id="KW-0819">tRNA processing</keyword>
<evidence type="ECO:0000256" key="1">
    <source>
        <dbReference type="ARBA" id="ARBA00022490"/>
    </source>
</evidence>
<dbReference type="Gene3D" id="3.40.1260.10">
    <property type="entry name" value="DsrEFH-like"/>
    <property type="match status" value="1"/>
</dbReference>
<dbReference type="PANTHER" id="PTHR37526:SF1">
    <property type="entry name" value="PROTEIN TUSB"/>
    <property type="match status" value="1"/>
</dbReference>
<protein>
    <recommendedName>
        <fullName evidence="3">Protein TusB</fullName>
    </recommendedName>
    <alternativeName>
        <fullName evidence="3">tRNA 2-thiouridine synthesizing protein B</fullName>
    </alternativeName>
</protein>
<name>A0A0M2KJK6_9GAMM</name>
<dbReference type="GO" id="GO:0002143">
    <property type="term" value="P:tRNA wobble position uridine thiolation"/>
    <property type="evidence" value="ECO:0007669"/>
    <property type="project" value="InterPro"/>
</dbReference>
<dbReference type="InterPro" id="IPR023526">
    <property type="entry name" value="Sulphur_relay_TusB"/>
</dbReference>